<dbReference type="AlphaFoldDB" id="A0AAP4FW98"/>
<evidence type="ECO:0000313" key="2">
    <source>
        <dbReference type="EMBL" id="MDK9364654.1"/>
    </source>
</evidence>
<protein>
    <submittedName>
        <fullName evidence="2">PAAR domain-containing protein</fullName>
    </submittedName>
</protein>
<dbReference type="CDD" id="cd14744">
    <property type="entry name" value="PAAR_CT_2"/>
    <property type="match status" value="1"/>
</dbReference>
<reference evidence="2 3" key="1">
    <citation type="submission" date="2023-06" db="EMBL/GenBank/DDBJ databases">
        <title>Identification and characterization of antibiotic-resistant Gram-negative bacteria.</title>
        <authorList>
            <person name="Cho G.-S."/>
            <person name="Lee J."/>
            <person name="Tai E."/>
            <person name="Jeong S."/>
            <person name="Kim I."/>
            <person name="Kim B.-E."/>
            <person name="Jeong M.-I."/>
            <person name="Oh K.-K."/>
            <person name="Franz C.M.A.P."/>
        </authorList>
    </citation>
    <scope>NUCLEOTIDE SEQUENCE [LARGE SCALE GENOMIC DNA]</scope>
    <source>
        <strain evidence="2 3">V106_12</strain>
    </source>
</reference>
<evidence type="ECO:0000313" key="3">
    <source>
        <dbReference type="Proteomes" id="UP001223214"/>
    </source>
</evidence>
<comment type="caution">
    <text evidence="2">The sequence shown here is derived from an EMBL/GenBank/DDBJ whole genome shotgun (WGS) entry which is preliminary data.</text>
</comment>
<dbReference type="Proteomes" id="UP001223214">
    <property type="component" value="Unassembled WGS sequence"/>
</dbReference>
<evidence type="ECO:0000256" key="1">
    <source>
        <dbReference type="SAM" id="MobiDB-lite"/>
    </source>
</evidence>
<gene>
    <name evidence="2" type="ORF">QQF32_15755</name>
</gene>
<proteinExistence type="predicted"/>
<feature type="region of interest" description="Disordered" evidence="1">
    <location>
        <begin position="99"/>
        <end position="145"/>
    </location>
</feature>
<name>A0AAP4FW98_9ENTR</name>
<dbReference type="Pfam" id="PF05488">
    <property type="entry name" value="PAAR_motif"/>
    <property type="match status" value="1"/>
</dbReference>
<keyword evidence="3" id="KW-1185">Reference proteome</keyword>
<sequence>MPMGYYLVMGDKTTCGGVILEGDPTHLIMGKPVARELDRVTCGKLPPYIQFPISGSIPGDVVNMRNFAGTLHSKSTCPCQSRFIPSMVNDFYEMAPAGGGAGNSASAQDEPDQHAQSAKKDQFGNRNGSDSEAPNDDDSDNDNKKLSYTIELSGNKILTPLNIPDFEEMISGGDTKNTEKIDFVITNTGDEPGGLALEVVNGNTLLYSEYKLSEFYEPGAHHWSWDGYSNKGILDTKMLKSPDLLVRLIAVSDEQKIRIDYVLNNSAEQEDWVDVKVNKNTQSVDIEWRVGFEDGGISGSNTTLKPIGYAGLQSLAKSGIEFYWSRNGTRGGGIGDGIVTDKGNYKASVVAIINAEPMMSEFDLIENLDNEYGRSTSLVGLRKVNHNLGYYYDRYLQGKEKDGYIATENQFKLDSAHEMGHIVLNKYAPHSSPDYSWSHKGTSTVFTQESLSNNKMPRTGEVDLMKYSDDHASAMVQYFNSVAASEDVNGLIWLSRVKFNA</sequence>
<organism evidence="2 3">
    <name type="scientific">Lelliottia wanjuensis</name>
    <dbReference type="NCBI Taxonomy" id="3050585"/>
    <lineage>
        <taxon>Bacteria</taxon>
        <taxon>Pseudomonadati</taxon>
        <taxon>Pseudomonadota</taxon>
        <taxon>Gammaproteobacteria</taxon>
        <taxon>Enterobacterales</taxon>
        <taxon>Enterobacteriaceae</taxon>
        <taxon>Lelliottia</taxon>
    </lineage>
</organism>
<dbReference type="InterPro" id="IPR008727">
    <property type="entry name" value="PAAR_motif"/>
</dbReference>
<dbReference type="RefSeq" id="WP_285149833.1">
    <property type="nucleotide sequence ID" value="NZ_JASSOM010000061.1"/>
</dbReference>
<dbReference type="EMBL" id="JASSOM010000061">
    <property type="protein sequence ID" value="MDK9364654.1"/>
    <property type="molecule type" value="Genomic_DNA"/>
</dbReference>
<accession>A0AAP4FW98</accession>